<dbReference type="PROSITE" id="PS51820">
    <property type="entry name" value="PA14"/>
    <property type="match status" value="1"/>
</dbReference>
<reference evidence="12" key="1">
    <citation type="journal article" date="2017" name="bioRxiv">
        <title>Comparative analysis of the genomes of Stylophora pistillata and Acropora digitifera provides evidence for extensive differences between species of corals.</title>
        <authorList>
            <person name="Voolstra C.R."/>
            <person name="Li Y."/>
            <person name="Liew Y.J."/>
            <person name="Baumgarten S."/>
            <person name="Zoccola D."/>
            <person name="Flot J.-F."/>
            <person name="Tambutte S."/>
            <person name="Allemand D."/>
            <person name="Aranda M."/>
        </authorList>
    </citation>
    <scope>NUCLEOTIDE SEQUENCE [LARGE SCALE GENOMIC DNA]</scope>
</reference>
<dbReference type="OrthoDB" id="5971499at2759"/>
<dbReference type="Pfam" id="PF07691">
    <property type="entry name" value="PA14"/>
    <property type="match status" value="1"/>
</dbReference>
<comment type="function">
    <text evidence="9">Transfers N-acetylgalactosamine (GalNAc) from UDP-GalNAc to N-acetylglucosamine-beta-benzyl with a beta-1,4-linkage to form N,N'-diacetyllactosediamine, GalNAc-beta-1,4-GlcNAc structures in N-linked glycans and probably O-linked glycans.</text>
</comment>
<keyword evidence="8 9" id="KW-0472">Membrane</keyword>
<evidence type="ECO:0000256" key="7">
    <source>
        <dbReference type="ARBA" id="ARBA00023034"/>
    </source>
</evidence>
<dbReference type="Pfam" id="PF05679">
    <property type="entry name" value="CHGN"/>
    <property type="match status" value="1"/>
</dbReference>
<gene>
    <name evidence="11" type="primary">B4GALNT4</name>
    <name evidence="11" type="ORF">AWC38_SpisGene4652</name>
</gene>
<evidence type="ECO:0000256" key="6">
    <source>
        <dbReference type="ARBA" id="ARBA00022989"/>
    </source>
</evidence>
<evidence type="ECO:0000313" key="11">
    <source>
        <dbReference type="EMBL" id="PFX30570.1"/>
    </source>
</evidence>
<evidence type="ECO:0000256" key="1">
    <source>
        <dbReference type="ARBA" id="ARBA00004447"/>
    </source>
</evidence>
<evidence type="ECO:0000256" key="8">
    <source>
        <dbReference type="ARBA" id="ARBA00023136"/>
    </source>
</evidence>
<name>A0A2B4SNW6_STYPI</name>
<dbReference type="SUPFAM" id="SSF53448">
    <property type="entry name" value="Nucleotide-diphospho-sugar transferases"/>
    <property type="match status" value="1"/>
</dbReference>
<dbReference type="Proteomes" id="UP000225706">
    <property type="component" value="Unassembled WGS sequence"/>
</dbReference>
<keyword evidence="12" id="KW-1185">Reference proteome</keyword>
<feature type="domain" description="PA14" evidence="10">
    <location>
        <begin position="65"/>
        <end position="228"/>
    </location>
</feature>
<dbReference type="Gene3D" id="3.90.182.10">
    <property type="entry name" value="Toxin - Anthrax Protective Antigen,domain 1"/>
    <property type="match status" value="1"/>
</dbReference>
<dbReference type="EC" id="2.4.1.244" evidence="9"/>
<keyword evidence="6 9" id="KW-1133">Transmembrane helix</keyword>
<evidence type="ECO:0000313" key="12">
    <source>
        <dbReference type="Proteomes" id="UP000225706"/>
    </source>
</evidence>
<organism evidence="11 12">
    <name type="scientific">Stylophora pistillata</name>
    <name type="common">Smooth cauliflower coral</name>
    <dbReference type="NCBI Taxonomy" id="50429"/>
    <lineage>
        <taxon>Eukaryota</taxon>
        <taxon>Metazoa</taxon>
        <taxon>Cnidaria</taxon>
        <taxon>Anthozoa</taxon>
        <taxon>Hexacorallia</taxon>
        <taxon>Scleractinia</taxon>
        <taxon>Astrocoeniina</taxon>
        <taxon>Pocilloporidae</taxon>
        <taxon>Stylophora</taxon>
    </lineage>
</organism>
<dbReference type="InterPro" id="IPR008428">
    <property type="entry name" value="Chond_GalNAc"/>
</dbReference>
<dbReference type="EMBL" id="LSMT01000048">
    <property type="protein sequence ID" value="PFX30570.1"/>
    <property type="molecule type" value="Genomic_DNA"/>
</dbReference>
<dbReference type="InterPro" id="IPR029044">
    <property type="entry name" value="Nucleotide-diphossugar_trans"/>
</dbReference>
<keyword evidence="3 9" id="KW-0808">Transferase</keyword>
<dbReference type="InterPro" id="IPR011658">
    <property type="entry name" value="PA14_dom"/>
</dbReference>
<comment type="catalytic activity">
    <reaction evidence="9">
        <text>an N-acetyl-beta-D-glucosaminyl derivative + UDP-N-acetyl-alpha-D-galactosamine = an N-acetyl-beta-D-galactosaminyl-(1-&gt;4)-N-acetyl-beta-D-glucosaminyl derivative + UDP + H(+)</text>
        <dbReference type="Rhea" id="RHEA:20493"/>
        <dbReference type="ChEBI" id="CHEBI:15378"/>
        <dbReference type="ChEBI" id="CHEBI:58223"/>
        <dbReference type="ChEBI" id="CHEBI:61631"/>
        <dbReference type="ChEBI" id="CHEBI:67138"/>
        <dbReference type="ChEBI" id="CHEBI:138027"/>
        <dbReference type="EC" id="2.4.1.244"/>
    </reaction>
</comment>
<evidence type="ECO:0000256" key="2">
    <source>
        <dbReference type="ARBA" id="ARBA00009239"/>
    </source>
</evidence>
<evidence type="ECO:0000256" key="9">
    <source>
        <dbReference type="RuleBase" id="RU364016"/>
    </source>
</evidence>
<comment type="caution">
    <text evidence="11">The sequence shown here is derived from an EMBL/GenBank/DDBJ whole genome shotgun (WGS) entry which is preliminary data.</text>
</comment>
<dbReference type="STRING" id="50429.A0A2B4SNW6"/>
<dbReference type="SUPFAM" id="SSF56988">
    <property type="entry name" value="Anthrax protective antigen"/>
    <property type="match status" value="1"/>
</dbReference>
<proteinExistence type="inferred from homology"/>
<dbReference type="Gene3D" id="3.90.550.10">
    <property type="entry name" value="Spore Coat Polysaccharide Biosynthesis Protein SpsA, Chain A"/>
    <property type="match status" value="1"/>
</dbReference>
<evidence type="ECO:0000259" key="10">
    <source>
        <dbReference type="PROSITE" id="PS51820"/>
    </source>
</evidence>
<dbReference type="PANTHER" id="PTHR12369:SF5">
    <property type="entry name" value="HEXOSYLTRANSFERASE"/>
    <property type="match status" value="1"/>
</dbReference>
<comment type="subcellular location">
    <subcellularLocation>
        <location evidence="1 9">Golgi apparatus</location>
        <location evidence="1 9">Golgi stack membrane</location>
        <topology evidence="1 9">Single-pass type II membrane protein</topology>
    </subcellularLocation>
</comment>
<dbReference type="GO" id="GO:0033842">
    <property type="term" value="F:N-acetyl-beta-glucosaminyl-derivative 4-beta-N-acetylgalactosaminyltransferase activity"/>
    <property type="evidence" value="ECO:0007669"/>
    <property type="project" value="UniProtKB-EC"/>
</dbReference>
<accession>A0A2B4SNW6</accession>
<dbReference type="GO" id="GO:0032580">
    <property type="term" value="C:Golgi cisterna membrane"/>
    <property type="evidence" value="ECO:0007669"/>
    <property type="project" value="UniProtKB-SubCell"/>
</dbReference>
<dbReference type="PANTHER" id="PTHR12369">
    <property type="entry name" value="CHONDROITIN SYNTHASE"/>
    <property type="match status" value="1"/>
</dbReference>
<sequence length="641" mass="74055">MGMVFRSLLRLRRPQRAGKLFLFVVAALSISFLFIKSFEDNKQNASVVIENLNVTWTSDAVVNATADLSLNVYVWRELCGSNVQAVKQIPTFPNYPDQKGFINDVFEVSDNKEYYGQLIFGFLKPTTSGPYRFAIASDDSSELWLSESEDPNEKRLICRVYDEKEGYGWTKKRELNKYPVQMSQFLNLRRGNRYYIEVLHKQGVGDGFAQVYWSTPSEGEFQLIPVENFERYSNDSVVLAKKDGYHQAFANHYRSQYEMKANMASRQTLQFYSLPLIPKANYLPLCEYKSSAVWNSVWNASVIGKYESQKLLYYSNVYPPDDTSMGDTGMVRRWPNPAADRDIVVAVVNKMVGSLRRYTTREYFLQRIHKVIHKPDPVYGDRFSLDVEVGLERSKTSFRLSEHVFIKTGSGQLCFQEGMNWKSNATVYFILPVRNQGKWVYHFINELSIASSLTKDENFHVVVVDFESRDIDLEKAFNTSLLRDRHTLVKMKGKFYKTLALNEGVAHVPSEYDLVFLFDLHIDVPVDIIDSVRKNTIEGRVAFYPVVGRLDCGKSSVDHQGVWADDGFGLFAIYKSDWNRIGGMDVEKFKYKWGGEDWEFLDRVVKSKLEVERFKYPGLYHHFHFKQGMWNLEPTAPPPAA</sequence>
<keyword evidence="4 9" id="KW-0812">Transmembrane</keyword>
<dbReference type="AlphaFoldDB" id="A0A2B4SNW6"/>
<keyword evidence="7 9" id="KW-0333">Golgi apparatus</keyword>
<evidence type="ECO:0000256" key="4">
    <source>
        <dbReference type="ARBA" id="ARBA00022692"/>
    </source>
</evidence>
<dbReference type="SMART" id="SM00758">
    <property type="entry name" value="PA14"/>
    <property type="match status" value="1"/>
</dbReference>
<dbReference type="InterPro" id="IPR037524">
    <property type="entry name" value="PA14/GLEYA"/>
</dbReference>
<comment type="similarity">
    <text evidence="2 9">Belongs to the chondroitin N-acetylgalactosaminyltransferase family.</text>
</comment>
<feature type="transmembrane region" description="Helical" evidence="9">
    <location>
        <begin position="20"/>
        <end position="38"/>
    </location>
</feature>
<keyword evidence="5 9" id="KW-0735">Signal-anchor</keyword>
<dbReference type="InterPro" id="IPR051227">
    <property type="entry name" value="CS_glycosyltransferase"/>
</dbReference>
<protein>
    <recommendedName>
        <fullName evidence="9">Beta-1,4-N-acetylgalactosaminyltransferase</fullName>
        <ecNumber evidence="9">2.4.1.244</ecNumber>
    </recommendedName>
</protein>
<evidence type="ECO:0000256" key="5">
    <source>
        <dbReference type="ARBA" id="ARBA00022968"/>
    </source>
</evidence>
<evidence type="ECO:0000256" key="3">
    <source>
        <dbReference type="ARBA" id="ARBA00022679"/>
    </source>
</evidence>